<keyword evidence="2" id="KW-1185">Reference proteome</keyword>
<dbReference type="Gene3D" id="2.130.10.10">
    <property type="entry name" value="YVTN repeat-like/Quinoprotein amine dehydrogenase"/>
    <property type="match status" value="1"/>
</dbReference>
<reference evidence="1 2" key="1">
    <citation type="submission" date="2020-06" db="EMBL/GenBank/DDBJ databases">
        <authorList>
            <person name="Li R."/>
            <person name="Bekaert M."/>
        </authorList>
    </citation>
    <scope>NUCLEOTIDE SEQUENCE [LARGE SCALE GENOMIC DNA]</scope>
    <source>
        <strain evidence="2">wild</strain>
    </source>
</reference>
<dbReference type="OrthoDB" id="6095109at2759"/>
<accession>A0A6J8ELJ7</accession>
<evidence type="ECO:0000313" key="1">
    <source>
        <dbReference type="EMBL" id="CAC5420793.1"/>
    </source>
</evidence>
<evidence type="ECO:0008006" key="3">
    <source>
        <dbReference type="Google" id="ProtNLM"/>
    </source>
</evidence>
<protein>
    <recommendedName>
        <fullName evidence="3">TRIM2_3</fullName>
    </recommendedName>
</protein>
<gene>
    <name evidence="1" type="ORF">MCOR_52982</name>
</gene>
<sequence>MGNTSGKHEERGAIDSQEDKFDAWLSIPEGTTGERFAQAQVPVIYNLPVLGTLRQQLNVKISKNRRIFDCIKVDNALVFTDWSHNQLISCNSDGNNIRHIPLFYKPYYMTAVDSNTVAVSCSHDRFILIVNISIGSVISTIKTSGKCYGVSYDDNYLYAVIGRDKIHVMDLTGKVIRTIHLPSNSTVDITVHRDRLVWIYMTSVHCRSLDGRLLWKFKNHKYENLCRVTTDDEGNVYVTDCFTSTVVVLSDDGKQYREFLTESDGLDTPHGIYFDRKENMLLACNLNDGNAFLIGVKKKHS</sequence>
<evidence type="ECO:0000313" key="2">
    <source>
        <dbReference type="Proteomes" id="UP000507470"/>
    </source>
</evidence>
<proteinExistence type="predicted"/>
<name>A0A6J8ELJ7_MYTCO</name>
<dbReference type="SUPFAM" id="SSF101898">
    <property type="entry name" value="NHL repeat"/>
    <property type="match status" value="1"/>
</dbReference>
<dbReference type="EMBL" id="CACVKT020009168">
    <property type="protein sequence ID" value="CAC5420793.1"/>
    <property type="molecule type" value="Genomic_DNA"/>
</dbReference>
<dbReference type="Gene3D" id="2.40.10.500">
    <property type="match status" value="1"/>
</dbReference>
<dbReference type="Proteomes" id="UP000507470">
    <property type="component" value="Unassembled WGS sequence"/>
</dbReference>
<dbReference type="AlphaFoldDB" id="A0A6J8ELJ7"/>
<dbReference type="InterPro" id="IPR015943">
    <property type="entry name" value="WD40/YVTN_repeat-like_dom_sf"/>
</dbReference>
<organism evidence="1 2">
    <name type="scientific">Mytilus coruscus</name>
    <name type="common">Sea mussel</name>
    <dbReference type="NCBI Taxonomy" id="42192"/>
    <lineage>
        <taxon>Eukaryota</taxon>
        <taxon>Metazoa</taxon>
        <taxon>Spiralia</taxon>
        <taxon>Lophotrochozoa</taxon>
        <taxon>Mollusca</taxon>
        <taxon>Bivalvia</taxon>
        <taxon>Autobranchia</taxon>
        <taxon>Pteriomorphia</taxon>
        <taxon>Mytilida</taxon>
        <taxon>Mytiloidea</taxon>
        <taxon>Mytilidae</taxon>
        <taxon>Mytilinae</taxon>
        <taxon>Mytilus</taxon>
    </lineage>
</organism>